<dbReference type="RefSeq" id="WP_083558960.1">
    <property type="nucleotide sequence ID" value="NZ_AQQV01000001.1"/>
</dbReference>
<accession>A0A1Y1SF69</accession>
<evidence type="ECO:0000313" key="9">
    <source>
        <dbReference type="EMBL" id="ORE88303.1"/>
    </source>
</evidence>
<dbReference type="InterPro" id="IPR003395">
    <property type="entry name" value="RecF/RecN/SMC_N"/>
</dbReference>
<gene>
    <name evidence="6" type="primary">smc</name>
    <name evidence="9" type="ORF">ATO7_00470</name>
</gene>
<evidence type="ECO:0000259" key="8">
    <source>
        <dbReference type="Pfam" id="PF02463"/>
    </source>
</evidence>
<keyword evidence="5 6" id="KW-0238">DNA-binding</keyword>
<dbReference type="SUPFAM" id="SSF52540">
    <property type="entry name" value="P-loop containing nucleoside triphosphate hydrolases"/>
    <property type="match status" value="2"/>
</dbReference>
<evidence type="ECO:0000256" key="4">
    <source>
        <dbReference type="ARBA" id="ARBA00023054"/>
    </source>
</evidence>
<feature type="coiled-coil region" evidence="6">
    <location>
        <begin position="238"/>
        <end position="314"/>
    </location>
</feature>
<dbReference type="STRING" id="1317117.ATO7_00470"/>
<dbReference type="GO" id="GO:0006260">
    <property type="term" value="P:DNA replication"/>
    <property type="evidence" value="ECO:0007669"/>
    <property type="project" value="UniProtKB-UniRule"/>
</dbReference>
<feature type="coiled-coil region" evidence="6">
    <location>
        <begin position="350"/>
        <end position="501"/>
    </location>
</feature>
<evidence type="ECO:0000256" key="3">
    <source>
        <dbReference type="ARBA" id="ARBA00022840"/>
    </source>
</evidence>
<keyword evidence="1 6" id="KW-0963">Cytoplasm</keyword>
<feature type="binding site" evidence="6">
    <location>
        <begin position="32"/>
        <end position="39"/>
    </location>
    <ligand>
        <name>ATP</name>
        <dbReference type="ChEBI" id="CHEBI:30616"/>
    </ligand>
</feature>
<feature type="compositionally biased region" description="Basic and acidic residues" evidence="7">
    <location>
        <begin position="766"/>
        <end position="792"/>
    </location>
</feature>
<dbReference type="Proteomes" id="UP000192342">
    <property type="component" value="Unassembled WGS sequence"/>
</dbReference>
<feature type="coiled-coil region" evidence="6">
    <location>
        <begin position="171"/>
        <end position="212"/>
    </location>
</feature>
<dbReference type="PIRSF" id="PIRSF005719">
    <property type="entry name" value="SMC"/>
    <property type="match status" value="1"/>
</dbReference>
<feature type="region of interest" description="Disordered" evidence="7">
    <location>
        <begin position="701"/>
        <end position="732"/>
    </location>
</feature>
<dbReference type="HAMAP" id="MF_01894">
    <property type="entry name" value="Smc_prok"/>
    <property type="match status" value="1"/>
</dbReference>
<evidence type="ECO:0000313" key="10">
    <source>
        <dbReference type="Proteomes" id="UP000192342"/>
    </source>
</evidence>
<organism evidence="9 10">
    <name type="scientific">Oceanococcus atlanticus</name>
    <dbReference type="NCBI Taxonomy" id="1317117"/>
    <lineage>
        <taxon>Bacteria</taxon>
        <taxon>Pseudomonadati</taxon>
        <taxon>Pseudomonadota</taxon>
        <taxon>Gammaproteobacteria</taxon>
        <taxon>Chromatiales</taxon>
        <taxon>Oceanococcaceae</taxon>
        <taxon>Oceanococcus</taxon>
    </lineage>
</organism>
<feature type="domain" description="RecF/RecN/SMC N-terminal" evidence="8">
    <location>
        <begin position="3"/>
        <end position="1147"/>
    </location>
</feature>
<evidence type="ECO:0000256" key="5">
    <source>
        <dbReference type="ARBA" id="ARBA00023125"/>
    </source>
</evidence>
<dbReference type="InterPro" id="IPR011890">
    <property type="entry name" value="SMC_prok"/>
</dbReference>
<proteinExistence type="inferred from homology"/>
<feature type="compositionally biased region" description="Basic and acidic residues" evidence="7">
    <location>
        <begin position="716"/>
        <end position="732"/>
    </location>
</feature>
<comment type="subcellular location">
    <subcellularLocation>
        <location evidence="6">Cytoplasm</location>
    </subcellularLocation>
</comment>
<keyword evidence="3 6" id="KW-0067">ATP-binding</keyword>
<comment type="domain">
    <text evidence="6">Contains large globular domains required for ATP hydrolysis at each terminus and a third globular domain forming a flexible hinge near the middle of the molecule. These domains are separated by coiled-coil structures.</text>
</comment>
<dbReference type="GO" id="GO:0005524">
    <property type="term" value="F:ATP binding"/>
    <property type="evidence" value="ECO:0007669"/>
    <property type="project" value="UniProtKB-UniRule"/>
</dbReference>
<dbReference type="GO" id="GO:0016887">
    <property type="term" value="F:ATP hydrolysis activity"/>
    <property type="evidence" value="ECO:0007669"/>
    <property type="project" value="InterPro"/>
</dbReference>
<name>A0A1Y1SF69_9GAMM</name>
<feature type="region of interest" description="Disordered" evidence="7">
    <location>
        <begin position="766"/>
        <end position="810"/>
    </location>
</feature>
<dbReference type="Pfam" id="PF02463">
    <property type="entry name" value="SMC_N"/>
    <property type="match status" value="1"/>
</dbReference>
<evidence type="ECO:0000256" key="6">
    <source>
        <dbReference type="HAMAP-Rule" id="MF_01894"/>
    </source>
</evidence>
<dbReference type="GO" id="GO:0005737">
    <property type="term" value="C:cytoplasm"/>
    <property type="evidence" value="ECO:0007669"/>
    <property type="project" value="UniProtKB-SubCell"/>
</dbReference>
<dbReference type="InterPro" id="IPR027417">
    <property type="entry name" value="P-loop_NTPase"/>
</dbReference>
<protein>
    <recommendedName>
        <fullName evidence="6">Chromosome partition protein Smc</fullName>
    </recommendedName>
</protein>
<comment type="subunit">
    <text evidence="6">Homodimer.</text>
</comment>
<feature type="coiled-coil region" evidence="6">
    <location>
        <begin position="902"/>
        <end position="1008"/>
    </location>
</feature>
<reference evidence="9 10" key="1">
    <citation type="submission" date="2013-04" db="EMBL/GenBank/DDBJ databases">
        <title>Oceanococcus atlanticus 22II-S10r2 Genome Sequencing.</title>
        <authorList>
            <person name="Lai Q."/>
            <person name="Li G."/>
            <person name="Shao Z."/>
        </authorList>
    </citation>
    <scope>NUCLEOTIDE SEQUENCE [LARGE SCALE GENOMIC DNA]</scope>
    <source>
        <strain evidence="9 10">22II-S10r2</strain>
    </source>
</reference>
<dbReference type="EMBL" id="AQQV01000001">
    <property type="protein sequence ID" value="ORE88303.1"/>
    <property type="molecule type" value="Genomic_DNA"/>
</dbReference>
<keyword evidence="4 6" id="KW-0175">Coiled coil</keyword>
<dbReference type="CDD" id="cd03278">
    <property type="entry name" value="ABC_SMC_barmotin"/>
    <property type="match status" value="1"/>
</dbReference>
<dbReference type="AlphaFoldDB" id="A0A1Y1SF69"/>
<dbReference type="Gene3D" id="3.40.50.300">
    <property type="entry name" value="P-loop containing nucleotide triphosphate hydrolases"/>
    <property type="match status" value="2"/>
</dbReference>
<dbReference type="InterPro" id="IPR024704">
    <property type="entry name" value="SMC"/>
</dbReference>
<dbReference type="GO" id="GO:0007062">
    <property type="term" value="P:sister chromatid cohesion"/>
    <property type="evidence" value="ECO:0007669"/>
    <property type="project" value="InterPro"/>
</dbReference>
<evidence type="ECO:0000256" key="1">
    <source>
        <dbReference type="ARBA" id="ARBA00022490"/>
    </source>
</evidence>
<dbReference type="PANTHER" id="PTHR43977">
    <property type="entry name" value="STRUCTURAL MAINTENANCE OF CHROMOSOMES PROTEIN 3"/>
    <property type="match status" value="1"/>
</dbReference>
<dbReference type="GO" id="GO:0007059">
    <property type="term" value="P:chromosome segregation"/>
    <property type="evidence" value="ECO:0007669"/>
    <property type="project" value="UniProtKB-UniRule"/>
</dbReference>
<keyword evidence="2 6" id="KW-0547">Nucleotide-binding</keyword>
<comment type="similarity">
    <text evidence="6">Belongs to the SMC family.</text>
</comment>
<evidence type="ECO:0000256" key="2">
    <source>
        <dbReference type="ARBA" id="ARBA00022741"/>
    </source>
</evidence>
<evidence type="ECO:0000256" key="7">
    <source>
        <dbReference type="SAM" id="MobiDB-lite"/>
    </source>
</evidence>
<dbReference type="NCBIfam" id="TIGR02168">
    <property type="entry name" value="SMC_prok_B"/>
    <property type="match status" value="1"/>
</dbReference>
<comment type="caution">
    <text evidence="9">The sequence shown here is derived from an EMBL/GenBank/DDBJ whole genome shotgun (WGS) entry which is preliminary data.</text>
</comment>
<comment type="function">
    <text evidence="6">Required for chromosome condensation and partitioning.</text>
</comment>
<dbReference type="GO" id="GO:0030261">
    <property type="term" value="P:chromosome condensation"/>
    <property type="evidence" value="ECO:0007669"/>
    <property type="project" value="InterPro"/>
</dbReference>
<dbReference type="GO" id="GO:0003677">
    <property type="term" value="F:DNA binding"/>
    <property type="evidence" value="ECO:0007669"/>
    <property type="project" value="UniProtKB-UniRule"/>
</dbReference>
<keyword evidence="10" id="KW-1185">Reference proteome</keyword>
<dbReference type="OrthoDB" id="9808768at2"/>
<sequence>MRLSAIRLAGFKSFVDKTQLTLTSNLTAVVGPNGCGKSNLIDAVRWVLGESSAKQLRGAALSDVIFNGSRTRKPVGRAMIELVFDNSDATIEGPYAQYGEIAVRRELSRDGGSQFYINGTRCRRKDITELFLGTGLGGRSNYAIIEQGTVSRLIEAQPEELRQMLEESAGISRYKEKRRETEIRIRHTRENLDRLEDLLGEIDERLSKLQRQAAAAQRFKQYKQDQRRLRRQLLGLRWRELETEHAAARERLQTCQQQLDQAEARLKDAIVARKQTADAAEQSNQETQAVQARYYEAEAALGRAEQELKHAQEMIRLRDKEAQDLRSESERLLAQFKERDERGRELGAQLTVLQQTLADAQQELATLESGLAQAEQHAADEQRALETLRDALQKPRTVAATEKVRLEQLGRQLERTQARATQCEQDLAAIDVSEVEQQITAAEQAMQAASAALEDADVRAAQAVQQVEQARRERGDSDAALHEARKQAQSVHARLAALTAEQARALGDDDKSDTRWLADKGWSQAQPLARVMRVQPGWEDAAEAVLGPWLQAPCIDGQLALISDDEAQPARLIELDDASWQAPEGSLAAQVEGPLAIRKLLATVFTAASPAAAQTQLATLAAGHSVVTAQGHMLWPGLSHRRKGQQADGVLLRERLLAEARDENSAAQQAAEQAHQQQQAAVEQLKQSEQAQQQALQALDQARRQHAEARSVSQRLSEKKSTLEQRRQQRSEELAEVGKLLDELRRDRDQAEKLLEASRGELEALERQERAQLEKSDAARKALQDARHRQQDLQRQLDSSRERRAALSSELAAAQAARDALDARRKDVEQNLAASQQNQDSIQTPLPALQDAVAAASKAREAATEALKTSRQTQELSVSKAREAAAAVHQCEQASQNVRARLQEMQLGEQRLLARRDGLEEQVREAGARLDDIIAELDESMQARACEEELEKLDSRIQRLGAVNLAAVEEYDEEKQRADHLRAQEADLVEALDKLEDAIRQIDKETRARFRATFESVNERFKARFPKLFGGGEAYLELTGEDVLDAGVRVMARPPGKRNATIQLLSGGEKAMTAVALVFALFELNPAPFCMLDEVDAPLDDANVVRYCEVVREMSEQVQFIIVTHNKVTMELADQLNGVTMQEPGVSRLVSVDVQQAVALAG</sequence>